<dbReference type="OrthoDB" id="4428137at2"/>
<evidence type="ECO:0000313" key="2">
    <source>
        <dbReference type="Proteomes" id="UP000271587"/>
    </source>
</evidence>
<dbReference type="EMBL" id="CP033897">
    <property type="protein sequence ID" value="AZA12276.1"/>
    <property type="molecule type" value="Genomic_DNA"/>
</dbReference>
<gene>
    <name evidence="1" type="ORF">CGERO_09950</name>
</gene>
<name>A0A3G6J2Y9_9CORY</name>
<sequence length="110" mass="11459">MKRSIHSRLVDQRGSVSIEAAIASTALLLLCALMVAALATLAAYVQAVDIAGAAARAYAIGEAFEAPKGEVEISTSDGMIRSEARVPSPFGTMKASAQFPQEVVHEVQGD</sequence>
<organism evidence="1 2">
    <name type="scientific">Corynebacterium gerontici</name>
    <dbReference type="NCBI Taxonomy" id="2079234"/>
    <lineage>
        <taxon>Bacteria</taxon>
        <taxon>Bacillati</taxon>
        <taxon>Actinomycetota</taxon>
        <taxon>Actinomycetes</taxon>
        <taxon>Mycobacteriales</taxon>
        <taxon>Corynebacteriaceae</taxon>
        <taxon>Corynebacterium</taxon>
    </lineage>
</organism>
<dbReference type="Proteomes" id="UP000271587">
    <property type="component" value="Chromosome"/>
</dbReference>
<evidence type="ECO:0000313" key="1">
    <source>
        <dbReference type="EMBL" id="AZA12276.1"/>
    </source>
</evidence>
<protein>
    <recommendedName>
        <fullName evidence="3">TadE-like protein</fullName>
    </recommendedName>
</protein>
<reference evidence="1 2" key="1">
    <citation type="submission" date="2018-11" db="EMBL/GenBank/DDBJ databases">
        <authorList>
            <person name="Kleinhagauer T."/>
            <person name="Glaeser S.P."/>
            <person name="Spergser J."/>
            <person name="Ruckert C."/>
            <person name="Kaempfer P."/>
            <person name="Busse H.-J."/>
        </authorList>
    </citation>
    <scope>NUCLEOTIDE SEQUENCE [LARGE SCALE GENOMIC DNA]</scope>
    <source>
        <strain evidence="1 2">W8</strain>
    </source>
</reference>
<evidence type="ECO:0008006" key="3">
    <source>
        <dbReference type="Google" id="ProtNLM"/>
    </source>
</evidence>
<keyword evidence="2" id="KW-1185">Reference proteome</keyword>
<dbReference type="RefSeq" id="WP_123935504.1">
    <property type="nucleotide sequence ID" value="NZ_CP033897.1"/>
</dbReference>
<accession>A0A3G6J2Y9</accession>
<dbReference type="AlphaFoldDB" id="A0A3G6J2Y9"/>
<dbReference type="KEGG" id="cgk:CGERO_09950"/>
<proteinExistence type="predicted"/>